<feature type="domain" description="Glycoside hydrolase family 49 C-terminal" evidence="2">
    <location>
        <begin position="515"/>
        <end position="643"/>
    </location>
</feature>
<evidence type="ECO:0000313" key="5">
    <source>
        <dbReference type="Proteomes" id="UP000799757"/>
    </source>
</evidence>
<evidence type="ECO:0000256" key="1">
    <source>
        <dbReference type="SAM" id="SignalP"/>
    </source>
</evidence>
<keyword evidence="1" id="KW-0732">Signal</keyword>
<dbReference type="Pfam" id="PF17433">
    <property type="entry name" value="Glyco_hydro_49N"/>
    <property type="match status" value="1"/>
</dbReference>
<dbReference type="Proteomes" id="UP000799757">
    <property type="component" value="Unassembled WGS sequence"/>
</dbReference>
<evidence type="ECO:0000259" key="3">
    <source>
        <dbReference type="Pfam" id="PF17433"/>
    </source>
</evidence>
<name>A0A6A6X6G7_9PLEO</name>
<dbReference type="InterPro" id="IPR023226">
    <property type="entry name" value="Glyco_hydro_49_N_dom"/>
</dbReference>
<dbReference type="SUPFAM" id="SSF101596">
    <property type="entry name" value="Dextranase, N-terminal domain"/>
    <property type="match status" value="1"/>
</dbReference>
<gene>
    <name evidence="4" type="ORF">K505DRAFT_388027</name>
</gene>
<dbReference type="AlphaFoldDB" id="A0A6A6X6G7"/>
<dbReference type="GO" id="GO:0004553">
    <property type="term" value="F:hydrolase activity, hydrolyzing O-glycosyl compounds"/>
    <property type="evidence" value="ECO:0007669"/>
    <property type="project" value="InterPro"/>
</dbReference>
<feature type="signal peptide" evidence="1">
    <location>
        <begin position="1"/>
        <end position="25"/>
    </location>
</feature>
<dbReference type="SUPFAM" id="SSF51126">
    <property type="entry name" value="Pectin lyase-like"/>
    <property type="match status" value="1"/>
</dbReference>
<keyword evidence="4" id="KW-0378">Hydrolase</keyword>
<dbReference type="InterPro" id="IPR005192">
    <property type="entry name" value="Glyco_hydro_49_C"/>
</dbReference>
<evidence type="ECO:0000313" key="4">
    <source>
        <dbReference type="EMBL" id="KAF2792110.1"/>
    </source>
</evidence>
<dbReference type="Pfam" id="PF18841">
    <property type="entry name" value="B_solenoid_dext"/>
    <property type="match status" value="1"/>
</dbReference>
<dbReference type="EMBL" id="MU001985">
    <property type="protein sequence ID" value="KAF2792110.1"/>
    <property type="molecule type" value="Genomic_DNA"/>
</dbReference>
<keyword evidence="5" id="KW-1185">Reference proteome</keyword>
<sequence length="645" mass="70953">MYFTSCTQAIGGLLLLSATAPLVKGYPGGFSERGQATNRATADNANIRTADSAKLKTWWHSTGEINTKTPVKPGNVRQSHMYSIQVASASAATDFYDSFVYESIPRNGNGNICIPGKLDSVCNVDDQISIEADIGVDMAWTQYLSASDSIVRITRSDKGLVDPANVVIRPTTLGFKLQKDGNALLVAVPYNANGYRFSVEFRDNLWEYRNAQGGIDSHYVQNKNPKGLNYVSSYDNSMPVVGVEPLNALMVFVSPFPNKKYVPDIASSDTYHVTPGLITGLGDVTKSVVYFGPGVYWCTGSAHIILSKSVTWVYIAPGAYVKGAIQYESQSLDLRATGFGVLSGEQYVYQANTAQGYENVKSDGTSLKMWRGQAARGTQWTIHGLTTNAPPFNSMDFYGDDLGSFTVQASDYKQVGAFFGQTDGIQMYPGSHVRDVFYHVGDDAIKTYYSNVLCERMTVWKTNNAPIVQFGWYQRDVNNVTVDAVEVIHTRYISQAVLWPRALVASAASYIDQQSTSVADITKHLSNYKISNWRCEGICPALLGINPLQNIDTMTFSNIWIEKLSPETTQVGTSTFRAFTDSSHGNQAIALGNNSPNNLGLIIENFYVGNEHITFQADNWESNKAGHSVGRLNIDGSYWGRWTVR</sequence>
<dbReference type="InterPro" id="IPR041402">
    <property type="entry name" value="B_solenoid_dext"/>
</dbReference>
<organism evidence="4 5">
    <name type="scientific">Melanomma pulvis-pyrius CBS 109.77</name>
    <dbReference type="NCBI Taxonomy" id="1314802"/>
    <lineage>
        <taxon>Eukaryota</taxon>
        <taxon>Fungi</taxon>
        <taxon>Dikarya</taxon>
        <taxon>Ascomycota</taxon>
        <taxon>Pezizomycotina</taxon>
        <taxon>Dothideomycetes</taxon>
        <taxon>Pleosporomycetidae</taxon>
        <taxon>Pleosporales</taxon>
        <taxon>Melanommataceae</taxon>
        <taxon>Melanomma</taxon>
    </lineage>
</organism>
<feature type="domain" description="Glycoside hydrolase family 49 N-terminal" evidence="3">
    <location>
        <begin position="47"/>
        <end position="256"/>
    </location>
</feature>
<dbReference type="InterPro" id="IPR035953">
    <property type="entry name" value="Dextranase_N-ter"/>
</dbReference>
<dbReference type="Gene3D" id="2.160.20.10">
    <property type="entry name" value="Single-stranded right-handed beta-helix, Pectin lyase-like"/>
    <property type="match status" value="1"/>
</dbReference>
<feature type="chain" id="PRO_5025610364" evidence="1">
    <location>
        <begin position="26"/>
        <end position="645"/>
    </location>
</feature>
<dbReference type="InterPro" id="IPR012334">
    <property type="entry name" value="Pectin_lyas_fold"/>
</dbReference>
<dbReference type="Pfam" id="PF03718">
    <property type="entry name" value="Glyco_hydro_49"/>
    <property type="match status" value="1"/>
</dbReference>
<dbReference type="Gene3D" id="2.60.350.10">
    <property type="entry name" value="Dextranase, N-terminal"/>
    <property type="match status" value="1"/>
</dbReference>
<dbReference type="Pfam" id="PF18783">
    <property type="entry name" value="IPU_b_solenoid"/>
    <property type="match status" value="1"/>
</dbReference>
<dbReference type="OrthoDB" id="406508at2759"/>
<evidence type="ECO:0000259" key="2">
    <source>
        <dbReference type="Pfam" id="PF03718"/>
    </source>
</evidence>
<protein>
    <submittedName>
        <fullName evidence="4">Glycoside hydrolase family 49 protein</fullName>
    </submittedName>
</protein>
<proteinExistence type="predicted"/>
<accession>A0A6A6X6G7</accession>
<reference evidence="4" key="1">
    <citation type="journal article" date="2020" name="Stud. Mycol.">
        <title>101 Dothideomycetes genomes: a test case for predicting lifestyles and emergence of pathogens.</title>
        <authorList>
            <person name="Haridas S."/>
            <person name="Albert R."/>
            <person name="Binder M."/>
            <person name="Bloem J."/>
            <person name="Labutti K."/>
            <person name="Salamov A."/>
            <person name="Andreopoulos B."/>
            <person name="Baker S."/>
            <person name="Barry K."/>
            <person name="Bills G."/>
            <person name="Bluhm B."/>
            <person name="Cannon C."/>
            <person name="Castanera R."/>
            <person name="Culley D."/>
            <person name="Daum C."/>
            <person name="Ezra D."/>
            <person name="Gonzalez J."/>
            <person name="Henrissat B."/>
            <person name="Kuo A."/>
            <person name="Liang C."/>
            <person name="Lipzen A."/>
            <person name="Lutzoni F."/>
            <person name="Magnuson J."/>
            <person name="Mondo S."/>
            <person name="Nolan M."/>
            <person name="Ohm R."/>
            <person name="Pangilinan J."/>
            <person name="Park H.-J."/>
            <person name="Ramirez L."/>
            <person name="Alfaro M."/>
            <person name="Sun H."/>
            <person name="Tritt A."/>
            <person name="Yoshinaga Y."/>
            <person name="Zwiers L.-H."/>
            <person name="Turgeon B."/>
            <person name="Goodwin S."/>
            <person name="Spatafora J."/>
            <person name="Crous P."/>
            <person name="Grigoriev I."/>
        </authorList>
    </citation>
    <scope>NUCLEOTIDE SEQUENCE</scope>
    <source>
        <strain evidence="4">CBS 109.77</strain>
    </source>
</reference>
<dbReference type="InterPro" id="IPR011050">
    <property type="entry name" value="Pectin_lyase_fold/virulence"/>
</dbReference>
<dbReference type="InterPro" id="IPR041274">
    <property type="entry name" value="IPU_b_solenoid"/>
</dbReference>